<evidence type="ECO:0000256" key="4">
    <source>
        <dbReference type="ARBA" id="ARBA00022475"/>
    </source>
</evidence>
<dbReference type="RefSeq" id="WP_280830437.1">
    <property type="nucleotide sequence ID" value="NZ_JARXVE010000001.1"/>
</dbReference>
<comment type="subcellular location">
    <subcellularLocation>
        <location evidence="2">Cell membrane</location>
        <topology evidence="2">Multi-pass membrane protein</topology>
    </subcellularLocation>
</comment>
<evidence type="ECO:0000313" key="9">
    <source>
        <dbReference type="EMBL" id="MDH6193761.1"/>
    </source>
</evidence>
<keyword evidence="5 8" id="KW-0812">Transmembrane</keyword>
<feature type="transmembrane region" description="Helical" evidence="8">
    <location>
        <begin position="21"/>
        <end position="43"/>
    </location>
</feature>
<dbReference type="EMBL" id="JARXVE010000001">
    <property type="protein sequence ID" value="MDH6193761.1"/>
    <property type="molecule type" value="Genomic_DNA"/>
</dbReference>
<feature type="transmembrane region" description="Helical" evidence="8">
    <location>
        <begin position="156"/>
        <end position="175"/>
    </location>
</feature>
<evidence type="ECO:0000256" key="8">
    <source>
        <dbReference type="SAM" id="Phobius"/>
    </source>
</evidence>
<dbReference type="Gene3D" id="1.20.1740.10">
    <property type="entry name" value="Amino acid/polyamine transporter I"/>
    <property type="match status" value="1"/>
</dbReference>
<dbReference type="InterPro" id="IPR050367">
    <property type="entry name" value="APC_superfamily"/>
</dbReference>
<accession>A0ABT6KSQ6</accession>
<evidence type="ECO:0000256" key="3">
    <source>
        <dbReference type="ARBA" id="ARBA00009523"/>
    </source>
</evidence>
<evidence type="ECO:0000256" key="7">
    <source>
        <dbReference type="ARBA" id="ARBA00023136"/>
    </source>
</evidence>
<feature type="transmembrane region" description="Helical" evidence="8">
    <location>
        <begin position="354"/>
        <end position="374"/>
    </location>
</feature>
<comment type="caution">
    <text evidence="9">The sequence shown here is derived from an EMBL/GenBank/DDBJ whole genome shotgun (WGS) entry which is preliminary data.</text>
</comment>
<comment type="similarity">
    <text evidence="3">Belongs to the amino acid-polyamine-organocation (APC) superfamily.</text>
</comment>
<evidence type="ECO:0000256" key="2">
    <source>
        <dbReference type="ARBA" id="ARBA00004651"/>
    </source>
</evidence>
<evidence type="ECO:0000256" key="1">
    <source>
        <dbReference type="ARBA" id="ARBA00002249"/>
    </source>
</evidence>
<dbReference type="InterPro" id="IPR002293">
    <property type="entry name" value="AA/rel_permease1"/>
</dbReference>
<keyword evidence="7 8" id="KW-0472">Membrane</keyword>
<feature type="transmembrane region" description="Helical" evidence="8">
    <location>
        <begin position="231"/>
        <end position="254"/>
    </location>
</feature>
<protein>
    <submittedName>
        <fullName evidence="9">Putrescine importer</fullName>
    </submittedName>
</protein>
<feature type="transmembrane region" description="Helical" evidence="8">
    <location>
        <begin position="411"/>
        <end position="429"/>
    </location>
</feature>
<feature type="transmembrane region" description="Helical" evidence="8">
    <location>
        <begin position="386"/>
        <end position="405"/>
    </location>
</feature>
<dbReference type="PIRSF" id="PIRSF006060">
    <property type="entry name" value="AA_transporter"/>
    <property type="match status" value="1"/>
</dbReference>
<evidence type="ECO:0000256" key="6">
    <source>
        <dbReference type="ARBA" id="ARBA00022989"/>
    </source>
</evidence>
<dbReference type="PANTHER" id="PTHR42770:SF8">
    <property type="entry name" value="PUTRESCINE IMPORTER PUUP"/>
    <property type="match status" value="1"/>
</dbReference>
<feature type="transmembrane region" description="Helical" evidence="8">
    <location>
        <begin position="195"/>
        <end position="219"/>
    </location>
</feature>
<proteinExistence type="inferred from homology"/>
<dbReference type="Proteomes" id="UP001160130">
    <property type="component" value="Unassembled WGS sequence"/>
</dbReference>
<dbReference type="PANTHER" id="PTHR42770">
    <property type="entry name" value="AMINO ACID TRANSPORTER-RELATED"/>
    <property type="match status" value="1"/>
</dbReference>
<feature type="transmembrane region" description="Helical" evidence="8">
    <location>
        <begin position="90"/>
        <end position="115"/>
    </location>
</feature>
<gene>
    <name evidence="9" type="ORF">M2272_000382</name>
</gene>
<sequence>MKTDATAGPVLNRVLGLPAAVRFGLSYMIPLTVFTTVGIVNTVTEGHIISAYGITLIAMLFTALSYAFMSRAVPRAGSAYAYAKQSFGGNIGFLSGWTLLLDYLLMPTITYLVIGLYMNAAFPGVPFWVWVLGSIAVVTVLTILGITVVSGVSSALLLLQVVFLAVFAFLTVRSINGTPLPPLTDALFGTGPGISHVFAGAAILCLSFLGFDAVSTLAEETVDAKMVIPKAIVLVTLIGGLLFMVIAYLCVIAFPDWQNYTDADAASLDIMARAGGSFLTNFFTAAYVAGCFGAVLASQTSVARILYAMGRDGTLPRHFASLHPRFHTPWLSAILVGTIGLLALVLSLSLVSSLISFGSLVAFTAVNASVIKHYVIDQRRRDPRSLLLYFALPLVGLTLCLWLWTSLSADAFKIGIPWLLAGIAVLAFSTRGFRRTPPSLDQAELVP</sequence>
<evidence type="ECO:0000313" key="10">
    <source>
        <dbReference type="Proteomes" id="UP001160130"/>
    </source>
</evidence>
<reference evidence="9 10" key="1">
    <citation type="submission" date="2023-04" db="EMBL/GenBank/DDBJ databases">
        <title>Forest soil microbial communities from Buena Vista Peninsula, Colon Province, Panama.</title>
        <authorList>
            <person name="Bouskill N."/>
        </authorList>
    </citation>
    <scope>NUCLEOTIDE SEQUENCE [LARGE SCALE GENOMIC DNA]</scope>
    <source>
        <strain evidence="9 10">AC80</strain>
    </source>
</reference>
<evidence type="ECO:0000256" key="5">
    <source>
        <dbReference type="ARBA" id="ARBA00022692"/>
    </source>
</evidence>
<dbReference type="Pfam" id="PF13520">
    <property type="entry name" value="AA_permease_2"/>
    <property type="match status" value="1"/>
</dbReference>
<feature type="transmembrane region" description="Helical" evidence="8">
    <location>
        <begin position="328"/>
        <end position="348"/>
    </location>
</feature>
<keyword evidence="10" id="KW-1185">Reference proteome</keyword>
<keyword evidence="6 8" id="KW-1133">Transmembrane helix</keyword>
<name>A0ABT6KSQ6_9MYCO</name>
<organism evidence="9 10">
    <name type="scientific">Mycolicibacterium frederiksbergense</name>
    <dbReference type="NCBI Taxonomy" id="117567"/>
    <lineage>
        <taxon>Bacteria</taxon>
        <taxon>Bacillati</taxon>
        <taxon>Actinomycetota</taxon>
        <taxon>Actinomycetes</taxon>
        <taxon>Mycobacteriales</taxon>
        <taxon>Mycobacteriaceae</taxon>
        <taxon>Mycolicibacterium</taxon>
    </lineage>
</organism>
<comment type="function">
    <text evidence="1">Probable amino-acid or metabolite transport protein.</text>
</comment>
<feature type="transmembrane region" description="Helical" evidence="8">
    <location>
        <begin position="285"/>
        <end position="307"/>
    </location>
</feature>
<feature type="transmembrane region" description="Helical" evidence="8">
    <location>
        <begin position="49"/>
        <end position="69"/>
    </location>
</feature>
<keyword evidence="4" id="KW-1003">Cell membrane</keyword>
<feature type="transmembrane region" description="Helical" evidence="8">
    <location>
        <begin position="127"/>
        <end position="149"/>
    </location>
</feature>